<feature type="region of interest" description="Disordered" evidence="1">
    <location>
        <begin position="550"/>
        <end position="593"/>
    </location>
</feature>
<feature type="region of interest" description="Disordered" evidence="1">
    <location>
        <begin position="1164"/>
        <end position="1194"/>
    </location>
</feature>
<dbReference type="InterPro" id="IPR000719">
    <property type="entry name" value="Prot_kinase_dom"/>
</dbReference>
<comment type="caution">
    <text evidence="3">The sequence shown here is derived from an EMBL/GenBank/DDBJ whole genome shotgun (WGS) entry which is preliminary data.</text>
</comment>
<feature type="compositionally biased region" description="Basic and acidic residues" evidence="1">
    <location>
        <begin position="1016"/>
        <end position="1027"/>
    </location>
</feature>
<dbReference type="SMART" id="SM00220">
    <property type="entry name" value="S_TKc"/>
    <property type="match status" value="1"/>
</dbReference>
<feature type="compositionally biased region" description="Polar residues" evidence="1">
    <location>
        <begin position="578"/>
        <end position="591"/>
    </location>
</feature>
<evidence type="ECO:0000313" key="3">
    <source>
        <dbReference type="EMBL" id="KAK2167632.1"/>
    </source>
</evidence>
<feature type="compositionally biased region" description="Basic residues" evidence="1">
    <location>
        <begin position="1096"/>
        <end position="1107"/>
    </location>
</feature>
<dbReference type="Proteomes" id="UP001208570">
    <property type="component" value="Unassembled WGS sequence"/>
</dbReference>
<dbReference type="PANTHER" id="PTHR47907:SF4">
    <property type="entry name" value="BMP-2-INDUCIBLE PROTEIN KINASE ISOFORM X1"/>
    <property type="match status" value="1"/>
</dbReference>
<dbReference type="GO" id="GO:0004672">
    <property type="term" value="F:protein kinase activity"/>
    <property type="evidence" value="ECO:0007669"/>
    <property type="project" value="InterPro"/>
</dbReference>
<feature type="region of interest" description="Disordered" evidence="1">
    <location>
        <begin position="774"/>
        <end position="871"/>
    </location>
</feature>
<dbReference type="GO" id="GO:0005524">
    <property type="term" value="F:ATP binding"/>
    <property type="evidence" value="ECO:0007669"/>
    <property type="project" value="InterPro"/>
</dbReference>
<feature type="compositionally biased region" description="Polar residues" evidence="1">
    <location>
        <begin position="417"/>
        <end position="440"/>
    </location>
</feature>
<feature type="region of interest" description="Disordered" evidence="1">
    <location>
        <begin position="964"/>
        <end position="1122"/>
    </location>
</feature>
<feature type="compositionally biased region" description="Polar residues" evidence="1">
    <location>
        <begin position="1043"/>
        <end position="1057"/>
    </location>
</feature>
<evidence type="ECO:0000313" key="4">
    <source>
        <dbReference type="Proteomes" id="UP001208570"/>
    </source>
</evidence>
<reference evidence="3" key="1">
    <citation type="journal article" date="2023" name="Mol. Biol. Evol.">
        <title>Third-Generation Sequencing Reveals the Adaptive Role of the Epigenome in Three Deep-Sea Polychaetes.</title>
        <authorList>
            <person name="Perez M."/>
            <person name="Aroh O."/>
            <person name="Sun Y."/>
            <person name="Lan Y."/>
            <person name="Juniper S.K."/>
            <person name="Young C.R."/>
            <person name="Angers B."/>
            <person name="Qian P.Y."/>
        </authorList>
    </citation>
    <scope>NUCLEOTIDE SEQUENCE</scope>
    <source>
        <strain evidence="3">P08H-3</strain>
    </source>
</reference>
<dbReference type="Gene3D" id="1.10.510.10">
    <property type="entry name" value="Transferase(Phosphotransferase) domain 1"/>
    <property type="match status" value="1"/>
</dbReference>
<sequence>MKKLFQKIDSSYDSHQHFIGKAFSVGRHNVIVEETIAEGGFALVFLVKSNLTGHKYALKRMLVNEESDLNVCKRELQIASSLNGHKNIIKYVDSSITVNLNGVFEVLLLMHYCKGSVIQLMNYRLGVGFSEQEVLRIFCDVCEAVSRLHHCQTPIVHRDLKVENILIEDSGNYVLCDFGSATARFLNPEKHGVKYIEEELQKYTTLSYRSPEMIDLYGGKTISTKADIWAMGCMLYKLCFFCLPFGESTLAIQSGNFTVPDNSSYSKPLLALIKYMLEVDPDRRPDIFQVSYIAFKITGRSCPVPNLSKLPVPDVSKLSHPITESQAKQIKSGTTNRSKQTPVIESTSVAPRQRPKSSAVPASSGLTLPVPPKRTPTSNPVTPQDGPQSISGVSIPALNTSQSQVCKEGQQMEVQKPVQQSKAGCHLTSSQTASPDNTAAISKPGQDECLIQLVPSQQGMFPNYGTAGKLASTLSEQWLQQNRMYLTPQQQAHYQQQYQQYLQYTQQQQQIRVNNVQQQAGQHTNSQQQQYLQMQQQLLQQQLQQQQSHIYPAQQQQKPAQQQPAQQMSQQFQVTHAGPQQNPSVNANTQAGLHPYPIENTYLLGPQAAYDQDGQLQQAQKLQDTKFFVKLGQSYSPVSSTEKLISMSPVSSPRRTAHRRNVSDTAALKLPGPNRQSAFRIYTHEGILPPSDLIQSKSATGSPSQSPRTPQRPLSADMSEWNPFGDENFADLSEDTIFGREFDRLRRGSNSSISGVKSREDLVMSNTDLSADPFSAAPFTAPPNQAKAKVHPSHQRSSSDASHSSIGGGQDGYSKLHDRGDDDDDGGGEGDGGGGDAKAETRTTDNDGNEQSQAMGNKDSQPAHVTKSHDSILLIPARLVKKAVGSASEKASNYKQFIDVDSDDPLEKDIEALAPAKPESATPPVKQSRPCADSSSDGPDIEQETYKKKQDYFYQELEDEYGSKKCLNPAPLSRGYEKDDSSDAGQSQEEAAKVGQDLTGHPKLLPRQHSATESSHPMDRIVGHEYGVRPLLDDDELSDSELNPCTESQPLTTTDYNSKVYRSDESGKTGISIHYPDSKKPQQPATFLDPFASAPFRRKGTKSKTPKKAQILNPTGQSESDVFANAPFRSAKISSPQSCGSQASERFGVSEVCLSQVGLPADDASSYSHLSPRTVEKHSSSQSPEGTLQPISPSCISETGIRIHETTRFGENSFQQQVFSQEREQQLQQHLKTEQQNKAQQQQCWQKQLQASWNPMLSREVSVPGLFNTSPNDQMQKSSPSPQTAGLRVVHPPNSLSFTDRNDNSPHIQSPQSPSSGSAEDPTQDFYSVALIQGRDHDKHQCTVLESAELTSARGGRSSPRNGRWDFGPAQLRGSEVTEEDDNADVHYGSLKRNKQRSSKKSPREKPTTEFSNLGFDDSEKDIDALAGDAFCGYISMDTATLRSNNNNTTANCLSEGSHTLPRMGAKKHRVLPRTPDNEPFSTRKKSSVMLFK</sequence>
<feature type="compositionally biased region" description="Polar residues" evidence="1">
    <location>
        <begin position="375"/>
        <end position="405"/>
    </location>
</feature>
<accession>A0AAD9NET3</accession>
<keyword evidence="4" id="KW-1185">Reference proteome</keyword>
<feature type="compositionally biased region" description="Low complexity" evidence="1">
    <location>
        <begin position="702"/>
        <end position="715"/>
    </location>
</feature>
<feature type="region of interest" description="Disordered" evidence="1">
    <location>
        <begin position="1346"/>
        <end position="1416"/>
    </location>
</feature>
<feature type="compositionally biased region" description="Low complexity" evidence="1">
    <location>
        <begin position="1305"/>
        <end position="1318"/>
    </location>
</feature>
<feature type="compositionally biased region" description="Basic residues" evidence="1">
    <location>
        <begin position="1390"/>
        <end position="1401"/>
    </location>
</feature>
<gene>
    <name evidence="3" type="ORF">LSH36_26g15102</name>
</gene>
<evidence type="ECO:0000259" key="2">
    <source>
        <dbReference type="PROSITE" id="PS50011"/>
    </source>
</evidence>
<protein>
    <recommendedName>
        <fullName evidence="2">Protein kinase domain-containing protein</fullName>
    </recommendedName>
</protein>
<dbReference type="CDD" id="cd14037">
    <property type="entry name" value="STKc_NAK_like"/>
    <property type="match status" value="1"/>
</dbReference>
<feature type="region of interest" description="Disordered" evidence="1">
    <location>
        <begin position="1473"/>
        <end position="1493"/>
    </location>
</feature>
<dbReference type="InterPro" id="IPR011009">
    <property type="entry name" value="Kinase-like_dom_sf"/>
</dbReference>
<dbReference type="PROSITE" id="PS00108">
    <property type="entry name" value="PROTEIN_KINASE_ST"/>
    <property type="match status" value="1"/>
</dbReference>
<proteinExistence type="predicted"/>
<feature type="compositionally biased region" description="Polar residues" evidence="1">
    <location>
        <begin position="849"/>
        <end position="860"/>
    </location>
</feature>
<feature type="compositionally biased region" description="Polar residues" evidence="1">
    <location>
        <begin position="322"/>
        <end position="350"/>
    </location>
</feature>
<name>A0AAD9NET3_9ANNE</name>
<dbReference type="SUPFAM" id="SSF56112">
    <property type="entry name" value="Protein kinase-like (PK-like)"/>
    <property type="match status" value="1"/>
</dbReference>
<feature type="domain" description="Protein kinase" evidence="2">
    <location>
        <begin position="30"/>
        <end position="295"/>
    </location>
</feature>
<feature type="region of interest" description="Disordered" evidence="1">
    <location>
        <begin position="1262"/>
        <end position="1322"/>
    </location>
</feature>
<dbReference type="InterPro" id="IPR008271">
    <property type="entry name" value="Ser/Thr_kinase_AS"/>
</dbReference>
<feature type="compositionally biased region" description="Low complexity" evidence="1">
    <location>
        <begin position="550"/>
        <end position="573"/>
    </location>
</feature>
<feature type="compositionally biased region" description="Low complexity" evidence="1">
    <location>
        <begin position="795"/>
        <end position="805"/>
    </location>
</feature>
<feature type="region of interest" description="Disordered" evidence="1">
    <location>
        <begin position="690"/>
        <end position="726"/>
    </location>
</feature>
<dbReference type="InterPro" id="IPR051744">
    <property type="entry name" value="AP2_assoc_SerThr_kinase"/>
</dbReference>
<feature type="region of interest" description="Disordered" evidence="1">
    <location>
        <begin position="321"/>
        <end position="441"/>
    </location>
</feature>
<organism evidence="3 4">
    <name type="scientific">Paralvinella palmiformis</name>
    <dbReference type="NCBI Taxonomy" id="53620"/>
    <lineage>
        <taxon>Eukaryota</taxon>
        <taxon>Metazoa</taxon>
        <taxon>Spiralia</taxon>
        <taxon>Lophotrochozoa</taxon>
        <taxon>Annelida</taxon>
        <taxon>Polychaeta</taxon>
        <taxon>Sedentaria</taxon>
        <taxon>Canalipalpata</taxon>
        <taxon>Terebellida</taxon>
        <taxon>Terebelliformia</taxon>
        <taxon>Alvinellidae</taxon>
        <taxon>Paralvinella</taxon>
    </lineage>
</organism>
<feature type="compositionally biased region" description="Polar residues" evidence="1">
    <location>
        <begin position="640"/>
        <end position="654"/>
    </location>
</feature>
<dbReference type="PANTHER" id="PTHR47907">
    <property type="entry name" value="PROTEIN KINASE DOMAIN-CONTAINING PROTEIN"/>
    <property type="match status" value="1"/>
</dbReference>
<feature type="region of interest" description="Disordered" evidence="1">
    <location>
        <begin position="913"/>
        <end position="951"/>
    </location>
</feature>
<dbReference type="PROSITE" id="PS50011">
    <property type="entry name" value="PROTEIN_KINASE_DOM"/>
    <property type="match status" value="1"/>
</dbReference>
<feature type="compositionally biased region" description="Polar residues" evidence="1">
    <location>
        <begin position="1180"/>
        <end position="1194"/>
    </location>
</feature>
<dbReference type="EMBL" id="JAODUP010000026">
    <property type="protein sequence ID" value="KAK2167632.1"/>
    <property type="molecule type" value="Genomic_DNA"/>
</dbReference>
<evidence type="ECO:0000256" key="1">
    <source>
        <dbReference type="SAM" id="MobiDB-lite"/>
    </source>
</evidence>
<dbReference type="Pfam" id="PF00069">
    <property type="entry name" value="Pkinase"/>
    <property type="match status" value="1"/>
</dbReference>
<feature type="compositionally biased region" description="Polar residues" evidence="1">
    <location>
        <begin position="1267"/>
        <end position="1284"/>
    </location>
</feature>
<feature type="region of interest" description="Disordered" evidence="1">
    <location>
        <begin position="640"/>
        <end position="671"/>
    </location>
</feature>